<evidence type="ECO:0000256" key="8">
    <source>
        <dbReference type="ARBA" id="ARBA00023224"/>
    </source>
</evidence>
<protein>
    <submittedName>
        <fullName evidence="15">Methyl-accepting chemotaxis protein</fullName>
    </submittedName>
</protein>
<dbReference type="InterPro" id="IPR004089">
    <property type="entry name" value="MCPsignal_dom"/>
</dbReference>
<evidence type="ECO:0000256" key="6">
    <source>
        <dbReference type="ARBA" id="ARBA00022989"/>
    </source>
</evidence>
<proteinExistence type="inferred from homology"/>
<dbReference type="InterPro" id="IPR003660">
    <property type="entry name" value="HAMP_dom"/>
</dbReference>
<dbReference type="PANTHER" id="PTHR32089">
    <property type="entry name" value="METHYL-ACCEPTING CHEMOTAXIS PROTEIN MCPB"/>
    <property type="match status" value="1"/>
</dbReference>
<gene>
    <name evidence="15" type="ORF">AL544_008865</name>
</gene>
<organism evidence="15 16">
    <name type="scientific">Vibrio mimicus</name>
    <dbReference type="NCBI Taxonomy" id="674"/>
    <lineage>
        <taxon>Bacteria</taxon>
        <taxon>Pseudomonadati</taxon>
        <taxon>Pseudomonadota</taxon>
        <taxon>Gammaproteobacteria</taxon>
        <taxon>Vibrionales</taxon>
        <taxon>Vibrionaceae</taxon>
        <taxon>Vibrio</taxon>
    </lineage>
</organism>
<keyword evidence="3" id="KW-0488">Methylation</keyword>
<dbReference type="FunFam" id="1.10.287.950:FF:000001">
    <property type="entry name" value="Methyl-accepting chemotaxis sensory transducer"/>
    <property type="match status" value="1"/>
</dbReference>
<dbReference type="GO" id="GO:0007165">
    <property type="term" value="P:signal transduction"/>
    <property type="evidence" value="ECO:0007669"/>
    <property type="project" value="UniProtKB-KW"/>
</dbReference>
<name>A0A2J9UXE0_VIBMI</name>
<sequence>MRVKTRILVTFGIVGTIVAALGLWAVKTMYSSSAALSYIVGPAWDTADGAMETSIKIEAQMLAVKRLILGADSQAVEATLRSAIEDVNDASSRMIQAGLLSSAQSQQFSQFNTQYQQSRDELISSYKAYTATKKAYDQATTILVDFGEKLEALGDAAVEELENAPENPITWQADVMKRWQAADGGMESNIGMLWKMYHTQRLLDGQDDQTQMKAIEEAIAFQRQANQEMFSTGRFDVSAGAEWNNASYADVFTQLNSQHEKAMMAVIDSYRHYRETYAQYTTISQDFLDFISKLEEIADSKVEQQSGVTLHEQAIAITTFKVLTAVSIVVLLLLGWILGKQVLSPVERLLERVTDISEGNGDLTLRVNIFTKDEFGELGNAVDKFIEKIQSLVTDITQSINLAKTTVGDLSTTFKMTAEAVNEQTVEVTAISHAATEMTSNSMHVANGARDISQSVITIDKNAQSTLANVREAASAVNELVAEVTQGTETINSLKNHVTSIEPVLADINGIAEQTNLLALNAAIEAARAGEQGRGFAVVADEVRSLATRTQGSTNTIQESITQLRSSADESVRMINNSMLKGTQTTEITSLAEESLHQVAVEITKLTEMNKQTSVAITHQEHSVTNISSSVSHLQALCQSAQEKIQQSERTISSLKAKQDDLALKVSKFKI</sequence>
<feature type="domain" description="Methyl-accepting transducer" evidence="13">
    <location>
        <begin position="399"/>
        <end position="635"/>
    </location>
</feature>
<dbReference type="Gene3D" id="1.10.287.950">
    <property type="entry name" value="Methyl-accepting chemotaxis protein"/>
    <property type="match status" value="1"/>
</dbReference>
<reference evidence="15" key="1">
    <citation type="submission" date="2017-12" db="EMBL/GenBank/DDBJ databases">
        <title>FDA dAtabase for Regulatory Grade micrObial Sequences (FDA-ARGOS): Supporting development and validation of Infectious Disease Dx tests.</title>
        <authorList>
            <person name="Hoffmann M."/>
            <person name="Allard M."/>
            <person name="Evans P."/>
            <person name="Brown E."/>
            <person name="Tallon L.J."/>
            <person name="Sadzewicz L."/>
            <person name="Sengamalay N."/>
            <person name="Ott S."/>
            <person name="Godinez A."/>
            <person name="Nagaraj S."/>
            <person name="Vavikolanu K."/>
            <person name="Aluvathingal J."/>
            <person name="Nadendla S."/>
            <person name="Hobson J."/>
            <person name="Sichtig H."/>
        </authorList>
    </citation>
    <scope>NUCLEOTIDE SEQUENCE [LARGE SCALE GENOMIC DNA]</scope>
    <source>
        <strain evidence="15">FDAARGOS_113</strain>
    </source>
</reference>
<feature type="domain" description="HAMP" evidence="14">
    <location>
        <begin position="340"/>
        <end position="394"/>
    </location>
</feature>
<evidence type="ECO:0000256" key="11">
    <source>
        <dbReference type="SAM" id="Coils"/>
    </source>
</evidence>
<dbReference type="GO" id="GO:0005886">
    <property type="term" value="C:plasma membrane"/>
    <property type="evidence" value="ECO:0007669"/>
    <property type="project" value="UniProtKB-SubCell"/>
</dbReference>
<evidence type="ECO:0000256" key="1">
    <source>
        <dbReference type="ARBA" id="ARBA00004651"/>
    </source>
</evidence>
<keyword evidence="16" id="KW-1185">Reference proteome</keyword>
<feature type="coiled-coil region" evidence="11">
    <location>
        <begin position="631"/>
        <end position="665"/>
    </location>
</feature>
<evidence type="ECO:0000313" key="15">
    <source>
        <dbReference type="EMBL" id="PNM56183.1"/>
    </source>
</evidence>
<evidence type="ECO:0000259" key="13">
    <source>
        <dbReference type="PROSITE" id="PS50111"/>
    </source>
</evidence>
<dbReference type="Gene3D" id="6.10.340.10">
    <property type="match status" value="1"/>
</dbReference>
<dbReference type="Proteomes" id="UP000053748">
    <property type="component" value="Unassembled WGS sequence"/>
</dbReference>
<comment type="subcellular location">
    <subcellularLocation>
        <location evidence="1">Cell membrane</location>
        <topology evidence="1">Multi-pass membrane protein</topology>
    </subcellularLocation>
</comment>
<comment type="similarity">
    <text evidence="9">Belongs to the methyl-accepting chemotaxis (MCP) protein family.</text>
</comment>
<dbReference type="EMBL" id="LOSJ02000002">
    <property type="protein sequence ID" value="PNM56183.1"/>
    <property type="molecule type" value="Genomic_DNA"/>
</dbReference>
<dbReference type="PROSITE" id="PS50111">
    <property type="entry name" value="CHEMOTAXIS_TRANSDUC_2"/>
    <property type="match status" value="1"/>
</dbReference>
<dbReference type="STRING" id="674.VM_05135"/>
<keyword evidence="8 10" id="KW-0807">Transducer</keyword>
<dbReference type="GO" id="GO:0006935">
    <property type="term" value="P:chemotaxis"/>
    <property type="evidence" value="ECO:0007669"/>
    <property type="project" value="UniProtKB-KW"/>
</dbReference>
<dbReference type="Pfam" id="PF00015">
    <property type="entry name" value="MCPsignal"/>
    <property type="match status" value="1"/>
</dbReference>
<dbReference type="CDD" id="cd06225">
    <property type="entry name" value="HAMP"/>
    <property type="match status" value="1"/>
</dbReference>
<evidence type="ECO:0000259" key="14">
    <source>
        <dbReference type="PROSITE" id="PS50885"/>
    </source>
</evidence>
<keyword evidence="6 12" id="KW-1133">Transmembrane helix</keyword>
<dbReference type="AlphaFoldDB" id="A0A2J9UXE0"/>
<evidence type="ECO:0000256" key="3">
    <source>
        <dbReference type="ARBA" id="ARBA00022481"/>
    </source>
</evidence>
<evidence type="ECO:0000256" key="7">
    <source>
        <dbReference type="ARBA" id="ARBA00023136"/>
    </source>
</evidence>
<keyword evidence="2" id="KW-1003">Cell membrane</keyword>
<keyword evidence="4" id="KW-0145">Chemotaxis</keyword>
<evidence type="ECO:0000313" key="16">
    <source>
        <dbReference type="Proteomes" id="UP000053748"/>
    </source>
</evidence>
<accession>A0A2J9UXE0</accession>
<dbReference type="SMART" id="SM00304">
    <property type="entry name" value="HAMP"/>
    <property type="match status" value="1"/>
</dbReference>
<keyword evidence="5 12" id="KW-0812">Transmembrane</keyword>
<keyword evidence="7 12" id="KW-0472">Membrane</keyword>
<dbReference type="OrthoDB" id="5613951at2"/>
<dbReference type="PANTHER" id="PTHR32089:SF39">
    <property type="entry name" value="METHYL-ACCEPTING CHEMOTAXIS PROTEIN HLYB"/>
    <property type="match status" value="1"/>
</dbReference>
<evidence type="ECO:0000256" key="12">
    <source>
        <dbReference type="SAM" id="Phobius"/>
    </source>
</evidence>
<evidence type="ECO:0000256" key="10">
    <source>
        <dbReference type="PROSITE-ProRule" id="PRU00284"/>
    </source>
</evidence>
<comment type="caution">
    <text evidence="15">The sequence shown here is derived from an EMBL/GenBank/DDBJ whole genome shotgun (WGS) entry which is preliminary data.</text>
</comment>
<evidence type="ECO:0000256" key="2">
    <source>
        <dbReference type="ARBA" id="ARBA00022475"/>
    </source>
</evidence>
<dbReference type="Pfam" id="PF00672">
    <property type="entry name" value="HAMP"/>
    <property type="match status" value="1"/>
</dbReference>
<feature type="transmembrane region" description="Helical" evidence="12">
    <location>
        <begin position="7"/>
        <end position="26"/>
    </location>
</feature>
<dbReference type="SMART" id="SM00283">
    <property type="entry name" value="MA"/>
    <property type="match status" value="1"/>
</dbReference>
<evidence type="ECO:0000256" key="4">
    <source>
        <dbReference type="ARBA" id="ARBA00022500"/>
    </source>
</evidence>
<dbReference type="SUPFAM" id="SSF58104">
    <property type="entry name" value="Methyl-accepting chemotaxis protein (MCP) signaling domain"/>
    <property type="match status" value="1"/>
</dbReference>
<keyword evidence="11" id="KW-0175">Coiled coil</keyword>
<dbReference type="PROSITE" id="PS50885">
    <property type="entry name" value="HAMP"/>
    <property type="match status" value="1"/>
</dbReference>
<evidence type="ECO:0000256" key="9">
    <source>
        <dbReference type="ARBA" id="ARBA00029447"/>
    </source>
</evidence>
<evidence type="ECO:0000256" key="5">
    <source>
        <dbReference type="ARBA" id="ARBA00022692"/>
    </source>
</evidence>
<dbReference type="RefSeq" id="WP_001264186.1">
    <property type="nucleotide sequence ID" value="NZ_CAWMSS010000001.1"/>
</dbReference>